<dbReference type="InterPro" id="IPR004089">
    <property type="entry name" value="MCPsignal_dom"/>
</dbReference>
<dbReference type="AlphaFoldDB" id="A0A944D9R9"/>
<keyword evidence="4" id="KW-1133">Transmembrane helix</keyword>
<name>A0A944D9R9_DENI1</name>
<dbReference type="SMART" id="SM00283">
    <property type="entry name" value="MA"/>
    <property type="match status" value="1"/>
</dbReference>
<evidence type="ECO:0000259" key="6">
    <source>
        <dbReference type="PROSITE" id="PS50885"/>
    </source>
</evidence>
<keyword evidence="8" id="KW-1185">Reference proteome</keyword>
<gene>
    <name evidence="7" type="ORF">I8J34_09170</name>
</gene>
<comment type="caution">
    <text evidence="7">The sequence shown here is derived from an EMBL/GenBank/DDBJ whole genome shotgun (WGS) entry which is preliminary data.</text>
</comment>
<protein>
    <submittedName>
        <fullName evidence="7">Methyl-accepting chemotaxis protein</fullName>
    </submittedName>
</protein>
<feature type="transmembrane region" description="Helical" evidence="4">
    <location>
        <begin position="267"/>
        <end position="289"/>
    </location>
</feature>
<keyword evidence="4" id="KW-0472">Membrane</keyword>
<dbReference type="Gene3D" id="1.10.287.950">
    <property type="entry name" value="Methyl-accepting chemotaxis protein"/>
    <property type="match status" value="1"/>
</dbReference>
<reference evidence="8" key="1">
    <citation type="journal article" date="2022" name="ISME J.">
        <title>Genetic and phylogenetic analysis of dissimilatory iodate-reducing bacteria identifies potential niches across the world's oceans.</title>
        <authorList>
            <person name="Reyes-Umana V."/>
            <person name="Henning Z."/>
            <person name="Lee K."/>
            <person name="Barnum T.P."/>
            <person name="Coates J.D."/>
        </authorList>
    </citation>
    <scope>NUCLEOTIDE SEQUENCE [LARGE SCALE GENOMIC DNA]</scope>
    <source>
        <strain evidence="8">IR12</strain>
    </source>
</reference>
<organism evidence="7 8">
    <name type="scientific">Denitromonas iodatirespirans</name>
    <dbReference type="NCBI Taxonomy" id="2795389"/>
    <lineage>
        <taxon>Bacteria</taxon>
        <taxon>Pseudomonadati</taxon>
        <taxon>Pseudomonadota</taxon>
        <taxon>Betaproteobacteria</taxon>
        <taxon>Rhodocyclales</taxon>
        <taxon>Zoogloeaceae</taxon>
        <taxon>Denitromonas</taxon>
    </lineage>
</organism>
<accession>A0A944D9R9</accession>
<dbReference type="GO" id="GO:0007165">
    <property type="term" value="P:signal transduction"/>
    <property type="evidence" value="ECO:0007669"/>
    <property type="project" value="UniProtKB-KW"/>
</dbReference>
<evidence type="ECO:0000256" key="1">
    <source>
        <dbReference type="ARBA" id="ARBA00023224"/>
    </source>
</evidence>
<dbReference type="InterPro" id="IPR003660">
    <property type="entry name" value="HAMP_dom"/>
</dbReference>
<dbReference type="SUPFAM" id="SSF58104">
    <property type="entry name" value="Methyl-accepting chemotaxis protein (MCP) signaling domain"/>
    <property type="match status" value="1"/>
</dbReference>
<dbReference type="RefSeq" id="WP_214361104.1">
    <property type="nucleotide sequence ID" value="NZ_JAEKFT010000008.1"/>
</dbReference>
<dbReference type="PANTHER" id="PTHR32089">
    <property type="entry name" value="METHYL-ACCEPTING CHEMOTAXIS PROTEIN MCPB"/>
    <property type="match status" value="1"/>
</dbReference>
<proteinExistence type="inferred from homology"/>
<sequence length="619" mass="64382">MSLKLRITLLSALITVMVALLMGALGAVGQQHMGERLIDAEQRSNAGVWARALGRLYRQMAPTVTALESEFDLRTALKQGDAVALAGYAERFIGLTGDGGGYDHLSIHAPDGRSLYRSQSAPPLEIDALVAAVARQNQELTDLVATPGGVPWAVKAFPLRSRDRLIGIAVLVKGLAPMAAAMAEESGQGIVIRGTAQTTLTSGLPDGIDADRLWASFSGDARQTVWRTGAAGYRVNRLPVSNAAGVVIGHWLAVCEATAALDEASRFLWRAGAALALIVGLGIAGLYALMQHYLAPLVRAAGVAEAIAGGQLSVTVARGGVAEVATLEHAMAQMVGALQALVADIGRVATQVDAAAGQLDRGVQSGHADLLAQHGECRDITEAVDEITAAIGQIVDCTRSANAAAVQIETSSERGREAIAENREAVAALSATLAHATDASRAVHALTAQVAGVLAEIGEIADQTNLLALNAAIEAARAGEQGRGFAVVADEVRKLAGRTRQSTEVVDGILRRLSQDVTGAVDRLDAVGEAMNHTQHQSEALNARFADIAAQIGGVVQLNQSVASAVHSQEGITETIAERMRGFQARSERAVSHSGALSDTSRALRALAESLKATTARFA</sequence>
<dbReference type="GO" id="GO:0016020">
    <property type="term" value="C:membrane"/>
    <property type="evidence" value="ECO:0007669"/>
    <property type="project" value="InterPro"/>
</dbReference>
<dbReference type="Proteomes" id="UP000694660">
    <property type="component" value="Unassembled WGS sequence"/>
</dbReference>
<dbReference type="EMBL" id="JAEKFT010000008">
    <property type="protein sequence ID" value="MBT0961347.1"/>
    <property type="molecule type" value="Genomic_DNA"/>
</dbReference>
<feature type="domain" description="HAMP" evidence="6">
    <location>
        <begin position="291"/>
        <end position="343"/>
    </location>
</feature>
<evidence type="ECO:0000259" key="5">
    <source>
        <dbReference type="PROSITE" id="PS50111"/>
    </source>
</evidence>
<evidence type="ECO:0000313" key="7">
    <source>
        <dbReference type="EMBL" id="MBT0961347.1"/>
    </source>
</evidence>
<dbReference type="PROSITE" id="PS50885">
    <property type="entry name" value="HAMP"/>
    <property type="match status" value="1"/>
</dbReference>
<comment type="similarity">
    <text evidence="2">Belongs to the methyl-accepting chemotaxis (MCP) protein family.</text>
</comment>
<dbReference type="PROSITE" id="PS50111">
    <property type="entry name" value="CHEMOTAXIS_TRANSDUC_2"/>
    <property type="match status" value="1"/>
</dbReference>
<evidence type="ECO:0000256" key="4">
    <source>
        <dbReference type="SAM" id="Phobius"/>
    </source>
</evidence>
<dbReference type="SMART" id="SM00304">
    <property type="entry name" value="HAMP"/>
    <property type="match status" value="1"/>
</dbReference>
<evidence type="ECO:0000256" key="3">
    <source>
        <dbReference type="PROSITE-ProRule" id="PRU00284"/>
    </source>
</evidence>
<feature type="domain" description="Methyl-accepting transducer" evidence="5">
    <location>
        <begin position="348"/>
        <end position="584"/>
    </location>
</feature>
<evidence type="ECO:0000313" key="8">
    <source>
        <dbReference type="Proteomes" id="UP000694660"/>
    </source>
</evidence>
<dbReference type="PANTHER" id="PTHR32089:SF112">
    <property type="entry name" value="LYSOZYME-LIKE PROTEIN-RELATED"/>
    <property type="match status" value="1"/>
</dbReference>
<keyword evidence="4" id="KW-0812">Transmembrane</keyword>
<keyword evidence="1 3" id="KW-0807">Transducer</keyword>
<evidence type="ECO:0000256" key="2">
    <source>
        <dbReference type="ARBA" id="ARBA00029447"/>
    </source>
</evidence>
<dbReference type="Pfam" id="PF00015">
    <property type="entry name" value="MCPsignal"/>
    <property type="match status" value="1"/>
</dbReference>